<organism evidence="3 4">
    <name type="scientific">Fulvivirga marina</name>
    <dbReference type="NCBI Taxonomy" id="2494733"/>
    <lineage>
        <taxon>Bacteria</taxon>
        <taxon>Pseudomonadati</taxon>
        <taxon>Bacteroidota</taxon>
        <taxon>Cytophagia</taxon>
        <taxon>Cytophagales</taxon>
        <taxon>Fulvivirgaceae</taxon>
        <taxon>Fulvivirga</taxon>
    </lineage>
</organism>
<reference evidence="3" key="1">
    <citation type="submission" date="2021-01" db="EMBL/GenBank/DDBJ databases">
        <title>Fulvivirga kasyanovii gen. nov., sp nov., a novel member of the phylum Bacteroidetes isolated from seawater in a mussel farm.</title>
        <authorList>
            <person name="Zhao L.-H."/>
            <person name="Wang Z.-J."/>
        </authorList>
    </citation>
    <scope>NUCLEOTIDE SEQUENCE</scope>
    <source>
        <strain evidence="3">29W222</strain>
    </source>
</reference>
<proteinExistence type="predicted"/>
<dbReference type="EMBL" id="JAEUGD010000023">
    <property type="protein sequence ID" value="MBL6446252.1"/>
    <property type="molecule type" value="Genomic_DNA"/>
</dbReference>
<evidence type="ECO:0000313" key="3">
    <source>
        <dbReference type="EMBL" id="MBL6446252.1"/>
    </source>
</evidence>
<keyword evidence="1" id="KW-0732">Signal</keyword>
<evidence type="ECO:0000256" key="1">
    <source>
        <dbReference type="SAM" id="SignalP"/>
    </source>
</evidence>
<protein>
    <recommendedName>
        <fullName evidence="2">DUF6265 domain-containing protein</fullName>
    </recommendedName>
</protein>
<dbReference type="Proteomes" id="UP000614216">
    <property type="component" value="Unassembled WGS sequence"/>
</dbReference>
<feature type="signal peptide" evidence="1">
    <location>
        <begin position="1"/>
        <end position="17"/>
    </location>
</feature>
<keyword evidence="4" id="KW-1185">Reference proteome</keyword>
<comment type="caution">
    <text evidence="3">The sequence shown here is derived from an EMBL/GenBank/DDBJ whole genome shotgun (WGS) entry which is preliminary data.</text>
</comment>
<dbReference type="Pfam" id="PF19780">
    <property type="entry name" value="DUF6265"/>
    <property type="match status" value="1"/>
</dbReference>
<evidence type="ECO:0000259" key="2">
    <source>
        <dbReference type="Pfam" id="PF19780"/>
    </source>
</evidence>
<dbReference type="InterPro" id="IPR046232">
    <property type="entry name" value="DUF6265"/>
</dbReference>
<sequence length="153" mass="17399">MKSFCYLLLLLTPCAYGYGQLSDTGKLSQLSWLVGKWERQNMKPGKVAHERWEFVSDRLNGWGVTLVGADTVFLEQLQIVVNDKGLFYVAEVSENEAPVYFEIVELRNDGFVCENQAHDFPKRIDYVYDGDQLKTTISGGGREASFSFRKAIK</sequence>
<feature type="chain" id="PRO_5038126335" description="DUF6265 domain-containing protein" evidence="1">
    <location>
        <begin position="18"/>
        <end position="153"/>
    </location>
</feature>
<gene>
    <name evidence="3" type="ORF">JMN32_08030</name>
</gene>
<accession>A0A937KBJ3</accession>
<dbReference type="AlphaFoldDB" id="A0A937KBJ3"/>
<evidence type="ECO:0000313" key="4">
    <source>
        <dbReference type="Proteomes" id="UP000614216"/>
    </source>
</evidence>
<feature type="domain" description="DUF6265" evidence="2">
    <location>
        <begin position="31"/>
        <end position="138"/>
    </location>
</feature>
<name>A0A937KBJ3_9BACT</name>
<dbReference type="RefSeq" id="WP_202855791.1">
    <property type="nucleotide sequence ID" value="NZ_JAEUGD010000023.1"/>
</dbReference>